<proteinExistence type="predicted"/>
<accession>A0ABS7U9Y8</accession>
<dbReference type="EMBL" id="JAIQZJ010000001">
    <property type="protein sequence ID" value="MBZ5737541.1"/>
    <property type="molecule type" value="Genomic_DNA"/>
</dbReference>
<evidence type="ECO:0000313" key="2">
    <source>
        <dbReference type="Proteomes" id="UP000780875"/>
    </source>
</evidence>
<evidence type="ECO:0000313" key="1">
    <source>
        <dbReference type="EMBL" id="MBZ5737541.1"/>
    </source>
</evidence>
<comment type="caution">
    <text evidence="1">The sequence shown here is derived from an EMBL/GenBank/DDBJ whole genome shotgun (WGS) entry which is preliminary data.</text>
</comment>
<dbReference type="Proteomes" id="UP000780875">
    <property type="component" value="Unassembled WGS sequence"/>
</dbReference>
<sequence length="302" mass="33990">MLTRELLAGGYTDKAIARLVRRGVLVSIRHGAYAYADMWPRLSPVERRQLIALAVLRSARSPVALSGPSAAEALGVPVWEPGEETHLLRLDGKAGRREAGRVEHRGHAIAEDLTFKAGRPITSGTRTAIDMIAISDTPHALVTVNGLLNAGETTLKQIEYRMRSMRTDPHLLNSHVVLGLADPRIESAGESLASWMFWRQHLPRPTPQYEVRNRNGRVIHRVDFAWPELGVFLEFDGKEKYLRHRRPGESVVDAVLREKRREELICGLTGWRCIRIIWSDLFRAERTAARILATLEGRPWAA</sequence>
<organism evidence="1 2">
    <name type="scientific">Nocardioides mangrovi</name>
    <dbReference type="NCBI Taxonomy" id="2874580"/>
    <lineage>
        <taxon>Bacteria</taxon>
        <taxon>Bacillati</taxon>
        <taxon>Actinomycetota</taxon>
        <taxon>Actinomycetes</taxon>
        <taxon>Propionibacteriales</taxon>
        <taxon>Nocardioidaceae</taxon>
        <taxon>Nocardioides</taxon>
    </lineage>
</organism>
<name>A0ABS7U9Y8_9ACTN</name>
<gene>
    <name evidence="1" type="ORF">K8U61_05150</name>
</gene>
<protein>
    <submittedName>
        <fullName evidence="1">Type IV toxin-antitoxin system AbiEi family antitoxin domain-containing protein</fullName>
    </submittedName>
</protein>
<dbReference type="RefSeq" id="WP_224121890.1">
    <property type="nucleotide sequence ID" value="NZ_JAIQZJ010000001.1"/>
</dbReference>
<keyword evidence="2" id="KW-1185">Reference proteome</keyword>
<reference evidence="1 2" key="1">
    <citation type="submission" date="2021-09" db="EMBL/GenBank/DDBJ databases">
        <title>Whole genome sequence of Nocardioides sp. GBK3QG-3.</title>
        <authorList>
            <person name="Tuo L."/>
        </authorList>
    </citation>
    <scope>NUCLEOTIDE SEQUENCE [LARGE SCALE GENOMIC DNA]</scope>
    <source>
        <strain evidence="1 2">GBK3QG-3</strain>
    </source>
</reference>